<evidence type="ECO:0000313" key="2">
    <source>
        <dbReference type="Proteomes" id="UP000789759"/>
    </source>
</evidence>
<proteinExistence type="predicted"/>
<feature type="non-terminal residue" evidence="1">
    <location>
        <position position="1"/>
    </location>
</feature>
<reference evidence="1" key="1">
    <citation type="submission" date="2021-06" db="EMBL/GenBank/DDBJ databases">
        <authorList>
            <person name="Kallberg Y."/>
            <person name="Tangrot J."/>
            <person name="Rosling A."/>
        </authorList>
    </citation>
    <scope>NUCLEOTIDE SEQUENCE</scope>
    <source>
        <strain evidence="1">FL966</strain>
    </source>
</reference>
<feature type="non-terminal residue" evidence="1">
    <location>
        <position position="45"/>
    </location>
</feature>
<protein>
    <submittedName>
        <fullName evidence="1">8000_t:CDS:1</fullName>
    </submittedName>
</protein>
<dbReference type="AlphaFoldDB" id="A0A9N9KFC2"/>
<sequence>KETEIWYHKQHIDKNSLFGFMKDLIYKTDIEVDGLLTNYSGQKQL</sequence>
<accession>A0A9N9KFC2</accession>
<organism evidence="1 2">
    <name type="scientific">Cetraspora pellucida</name>
    <dbReference type="NCBI Taxonomy" id="1433469"/>
    <lineage>
        <taxon>Eukaryota</taxon>
        <taxon>Fungi</taxon>
        <taxon>Fungi incertae sedis</taxon>
        <taxon>Mucoromycota</taxon>
        <taxon>Glomeromycotina</taxon>
        <taxon>Glomeromycetes</taxon>
        <taxon>Diversisporales</taxon>
        <taxon>Gigasporaceae</taxon>
        <taxon>Cetraspora</taxon>
    </lineage>
</organism>
<dbReference type="Proteomes" id="UP000789759">
    <property type="component" value="Unassembled WGS sequence"/>
</dbReference>
<dbReference type="OrthoDB" id="10483660at2759"/>
<name>A0A9N9KFC2_9GLOM</name>
<keyword evidence="2" id="KW-1185">Reference proteome</keyword>
<dbReference type="EMBL" id="CAJVQA010055977">
    <property type="protein sequence ID" value="CAG8825536.1"/>
    <property type="molecule type" value="Genomic_DNA"/>
</dbReference>
<comment type="caution">
    <text evidence="1">The sequence shown here is derived from an EMBL/GenBank/DDBJ whole genome shotgun (WGS) entry which is preliminary data.</text>
</comment>
<evidence type="ECO:0000313" key="1">
    <source>
        <dbReference type="EMBL" id="CAG8825536.1"/>
    </source>
</evidence>
<gene>
    <name evidence="1" type="ORF">CPELLU_LOCUS20113</name>
</gene>